<gene>
    <name evidence="2" type="ORF">BP01DRAFT_372061</name>
</gene>
<protein>
    <submittedName>
        <fullName evidence="2">Alpha/beta hydrolase fold protein</fullName>
    </submittedName>
</protein>
<keyword evidence="2" id="KW-0378">Hydrolase</keyword>
<dbReference type="Pfam" id="PF12697">
    <property type="entry name" value="Abhydrolase_6"/>
    <property type="match status" value="1"/>
</dbReference>
<evidence type="ECO:0000259" key="1">
    <source>
        <dbReference type="Pfam" id="PF12697"/>
    </source>
</evidence>
<accession>A0A318ZU93</accession>
<dbReference type="Proteomes" id="UP000248349">
    <property type="component" value="Unassembled WGS sequence"/>
</dbReference>
<dbReference type="OrthoDB" id="294702at2759"/>
<organism evidence="2 3">
    <name type="scientific">Aspergillus saccharolyticus JOP 1030-1</name>
    <dbReference type="NCBI Taxonomy" id="1450539"/>
    <lineage>
        <taxon>Eukaryota</taxon>
        <taxon>Fungi</taxon>
        <taxon>Dikarya</taxon>
        <taxon>Ascomycota</taxon>
        <taxon>Pezizomycotina</taxon>
        <taxon>Eurotiomycetes</taxon>
        <taxon>Eurotiomycetidae</taxon>
        <taxon>Eurotiales</taxon>
        <taxon>Aspergillaceae</taxon>
        <taxon>Aspergillus</taxon>
        <taxon>Aspergillus subgen. Circumdati</taxon>
    </lineage>
</organism>
<evidence type="ECO:0000313" key="2">
    <source>
        <dbReference type="EMBL" id="PYH47893.1"/>
    </source>
</evidence>
<dbReference type="Gene3D" id="3.40.50.1820">
    <property type="entry name" value="alpha/beta hydrolase"/>
    <property type="match status" value="1"/>
</dbReference>
<dbReference type="AlphaFoldDB" id="A0A318ZU93"/>
<keyword evidence="3" id="KW-1185">Reference proteome</keyword>
<dbReference type="EMBL" id="KZ821223">
    <property type="protein sequence ID" value="PYH47893.1"/>
    <property type="molecule type" value="Genomic_DNA"/>
</dbReference>
<dbReference type="SUPFAM" id="SSF53474">
    <property type="entry name" value="alpha/beta-Hydrolases"/>
    <property type="match status" value="1"/>
</dbReference>
<name>A0A318ZU93_9EURO</name>
<feature type="domain" description="AB hydrolase-1" evidence="1">
    <location>
        <begin position="38"/>
        <end position="276"/>
    </location>
</feature>
<dbReference type="STRING" id="1450539.A0A318ZU93"/>
<reference evidence="2 3" key="1">
    <citation type="submission" date="2016-12" db="EMBL/GenBank/DDBJ databases">
        <title>The genomes of Aspergillus section Nigri reveals drivers in fungal speciation.</title>
        <authorList>
            <consortium name="DOE Joint Genome Institute"/>
            <person name="Vesth T.C."/>
            <person name="Nybo J."/>
            <person name="Theobald S."/>
            <person name="Brandl J."/>
            <person name="Frisvad J.C."/>
            <person name="Nielsen K.F."/>
            <person name="Lyhne E.K."/>
            <person name="Kogle M.E."/>
            <person name="Kuo A."/>
            <person name="Riley R."/>
            <person name="Clum A."/>
            <person name="Nolan M."/>
            <person name="Lipzen A."/>
            <person name="Salamov A."/>
            <person name="Henrissat B."/>
            <person name="Wiebenga A."/>
            <person name="De Vries R.P."/>
            <person name="Grigoriev I.V."/>
            <person name="Mortensen U.H."/>
            <person name="Andersen M.R."/>
            <person name="Baker S.E."/>
        </authorList>
    </citation>
    <scope>NUCLEOTIDE SEQUENCE [LARGE SCALE GENOMIC DNA]</scope>
    <source>
        <strain evidence="2 3">JOP 1030-1</strain>
    </source>
</reference>
<dbReference type="GO" id="GO:0016787">
    <property type="term" value="F:hydrolase activity"/>
    <property type="evidence" value="ECO:0007669"/>
    <property type="project" value="UniProtKB-KW"/>
</dbReference>
<dbReference type="RefSeq" id="XP_025433875.1">
    <property type="nucleotide sequence ID" value="XM_025576712.1"/>
</dbReference>
<proteinExistence type="predicted"/>
<dbReference type="InterPro" id="IPR000073">
    <property type="entry name" value="AB_hydrolase_1"/>
</dbReference>
<dbReference type="InterPro" id="IPR029058">
    <property type="entry name" value="AB_hydrolase_fold"/>
</dbReference>
<evidence type="ECO:0000313" key="3">
    <source>
        <dbReference type="Proteomes" id="UP000248349"/>
    </source>
</evidence>
<sequence>MSSLDLRKGTFISIGTHRLLATVSGVDRSTDMGTFATILLYHRTGLGRSEDAPDPMIHRATTAAQELQILLTQAHLSPPYLVVGHSYGAIIAREFLHLCPQAVIGMVVADGSTERQPELLQDPDLDLAAVQGDLSFARVTGLRTNAQLTRDEWRARARDIARGRRTRAVEAGEMVEVCQTLGAKEQYRHQALGQKPLSVVRCRGSLDYRKIYEASVAAGNGSETQQKAFERLFERWDGVDQAMQEDQLQLSSQSRLVYLEGCGHHIHLLRPEVIAEEVR</sequence>
<dbReference type="GeneID" id="37077941"/>